<accession>K1YJ66</accession>
<dbReference type="AlphaFoldDB" id="K1YJ66"/>
<organism evidence="1">
    <name type="scientific">uncultured bacterium</name>
    <name type="common">gcode 4</name>
    <dbReference type="NCBI Taxonomy" id="1234023"/>
    <lineage>
        <taxon>Bacteria</taxon>
        <taxon>environmental samples</taxon>
    </lineage>
</organism>
<comment type="caution">
    <text evidence="1">The sequence shown here is derived from an EMBL/GenBank/DDBJ whole genome shotgun (WGS) entry which is preliminary data.</text>
</comment>
<reference evidence="1" key="1">
    <citation type="journal article" date="2012" name="Science">
        <title>Fermentation, hydrogen, and sulfur metabolism in multiple uncultivated bacterial phyla.</title>
        <authorList>
            <person name="Wrighton K.C."/>
            <person name="Thomas B.C."/>
            <person name="Sharon I."/>
            <person name="Miller C.S."/>
            <person name="Castelle C.J."/>
            <person name="VerBerkmoes N.C."/>
            <person name="Wilkins M.J."/>
            <person name="Hettich R.L."/>
            <person name="Lipton M.S."/>
            <person name="Williams K.H."/>
            <person name="Long P.E."/>
            <person name="Banfield J.F."/>
        </authorList>
    </citation>
    <scope>NUCLEOTIDE SEQUENCE [LARGE SCALE GENOMIC DNA]</scope>
</reference>
<evidence type="ECO:0000313" key="1">
    <source>
        <dbReference type="EMBL" id="EKD25444.1"/>
    </source>
</evidence>
<gene>
    <name evidence="1" type="ORF">ACD_80C00056G0006</name>
</gene>
<sequence length="150" mass="17484">MKESRGKASNKKCILCGKKTKLVKTECCNQWICDDEDKYQLFSYSTVSCSRNHRRYTLCGFHLTEGHAGKWQTCDKCKNEIDVEMYAWYGTNEHNFEKLTNPPKFNPTHCVQCDRIIKRGVEGYTHMPHGTFLCEECGQKHMDELMSRGK</sequence>
<protein>
    <submittedName>
        <fullName evidence="1">Uncharacterized protein</fullName>
    </submittedName>
</protein>
<name>K1YJ66_9BACT</name>
<proteinExistence type="predicted"/>
<dbReference type="EMBL" id="AMFJ01036063">
    <property type="protein sequence ID" value="EKD25444.1"/>
    <property type="molecule type" value="Genomic_DNA"/>
</dbReference>